<accession>A0A5B6X2B2</accession>
<evidence type="ECO:0000313" key="2">
    <source>
        <dbReference type="EMBL" id="KAA3487903.1"/>
    </source>
</evidence>
<name>A0A5B6X2B2_9ROSI</name>
<organism evidence="2 3">
    <name type="scientific">Gossypium australe</name>
    <dbReference type="NCBI Taxonomy" id="47621"/>
    <lineage>
        <taxon>Eukaryota</taxon>
        <taxon>Viridiplantae</taxon>
        <taxon>Streptophyta</taxon>
        <taxon>Embryophyta</taxon>
        <taxon>Tracheophyta</taxon>
        <taxon>Spermatophyta</taxon>
        <taxon>Magnoliopsida</taxon>
        <taxon>eudicotyledons</taxon>
        <taxon>Gunneridae</taxon>
        <taxon>Pentapetalae</taxon>
        <taxon>rosids</taxon>
        <taxon>malvids</taxon>
        <taxon>Malvales</taxon>
        <taxon>Malvaceae</taxon>
        <taxon>Malvoideae</taxon>
        <taxon>Gossypium</taxon>
    </lineage>
</organism>
<reference evidence="3" key="1">
    <citation type="journal article" date="2019" name="Plant Biotechnol. J.">
        <title>Genome sequencing of the Australian wild diploid species Gossypium australe highlights disease resistance and delayed gland morphogenesis.</title>
        <authorList>
            <person name="Cai Y."/>
            <person name="Cai X."/>
            <person name="Wang Q."/>
            <person name="Wang P."/>
            <person name="Zhang Y."/>
            <person name="Cai C."/>
            <person name="Xu Y."/>
            <person name="Wang K."/>
            <person name="Zhou Z."/>
            <person name="Wang C."/>
            <person name="Geng S."/>
            <person name="Li B."/>
            <person name="Dong Q."/>
            <person name="Hou Y."/>
            <person name="Wang H."/>
            <person name="Ai P."/>
            <person name="Liu Z."/>
            <person name="Yi F."/>
            <person name="Sun M."/>
            <person name="An G."/>
            <person name="Cheng J."/>
            <person name="Zhang Y."/>
            <person name="Shi Q."/>
            <person name="Xie Y."/>
            <person name="Shi X."/>
            <person name="Chang Y."/>
            <person name="Huang F."/>
            <person name="Chen Y."/>
            <person name="Hong S."/>
            <person name="Mi L."/>
            <person name="Sun Q."/>
            <person name="Zhang L."/>
            <person name="Zhou B."/>
            <person name="Peng R."/>
            <person name="Zhang X."/>
            <person name="Liu F."/>
        </authorList>
    </citation>
    <scope>NUCLEOTIDE SEQUENCE [LARGE SCALE GENOMIC DNA]</scope>
    <source>
        <strain evidence="3">cv. PA1801</strain>
    </source>
</reference>
<feature type="compositionally biased region" description="Low complexity" evidence="1">
    <location>
        <begin position="1"/>
        <end position="10"/>
    </location>
</feature>
<keyword evidence="3" id="KW-1185">Reference proteome</keyword>
<protein>
    <submittedName>
        <fullName evidence="2">Uncharacterized protein</fullName>
    </submittedName>
</protein>
<comment type="caution">
    <text evidence="2">The sequence shown here is derived from an EMBL/GenBank/DDBJ whole genome shotgun (WGS) entry which is preliminary data.</text>
</comment>
<proteinExistence type="predicted"/>
<evidence type="ECO:0000313" key="3">
    <source>
        <dbReference type="Proteomes" id="UP000325315"/>
    </source>
</evidence>
<evidence type="ECO:0000256" key="1">
    <source>
        <dbReference type="SAM" id="MobiDB-lite"/>
    </source>
</evidence>
<sequence length="87" mass="9465">MASKSSSVQVSKRKNFSKTSSAVSVGAYVMKAKEDADLPEGLSLEIECSEMNVLVMSPFSQITVVNKLIRNCVLVVGEHVIFGTFYC</sequence>
<gene>
    <name evidence="2" type="ORF">EPI10_031699</name>
</gene>
<dbReference type="Proteomes" id="UP000325315">
    <property type="component" value="Unassembled WGS sequence"/>
</dbReference>
<dbReference type="EMBL" id="SMMG02000001">
    <property type="protein sequence ID" value="KAA3487903.1"/>
    <property type="molecule type" value="Genomic_DNA"/>
</dbReference>
<feature type="region of interest" description="Disordered" evidence="1">
    <location>
        <begin position="1"/>
        <end position="20"/>
    </location>
</feature>
<dbReference type="AlphaFoldDB" id="A0A5B6X2B2"/>